<feature type="region of interest" description="Disordered" evidence="1">
    <location>
        <begin position="1"/>
        <end position="66"/>
    </location>
</feature>
<feature type="region of interest" description="Disordered" evidence="1">
    <location>
        <begin position="293"/>
        <end position="332"/>
    </location>
</feature>
<dbReference type="STRING" id="685588.A0A067TI89"/>
<name>A0A067TI89_GALM3</name>
<evidence type="ECO:0000313" key="2">
    <source>
        <dbReference type="EMBL" id="KDR78698.1"/>
    </source>
</evidence>
<keyword evidence="3" id="KW-1185">Reference proteome</keyword>
<evidence type="ECO:0000256" key="1">
    <source>
        <dbReference type="SAM" id="MobiDB-lite"/>
    </source>
</evidence>
<evidence type="ECO:0000313" key="3">
    <source>
        <dbReference type="Proteomes" id="UP000027222"/>
    </source>
</evidence>
<dbReference type="OrthoDB" id="2507647at2759"/>
<proteinExistence type="predicted"/>
<gene>
    <name evidence="2" type="ORF">GALMADRAFT_266136</name>
</gene>
<reference evidence="3" key="1">
    <citation type="journal article" date="2014" name="Proc. Natl. Acad. Sci. U.S.A.">
        <title>Extensive sampling of basidiomycete genomes demonstrates inadequacy of the white-rot/brown-rot paradigm for wood decay fungi.</title>
        <authorList>
            <person name="Riley R."/>
            <person name="Salamov A.A."/>
            <person name="Brown D.W."/>
            <person name="Nagy L.G."/>
            <person name="Floudas D."/>
            <person name="Held B.W."/>
            <person name="Levasseur A."/>
            <person name="Lombard V."/>
            <person name="Morin E."/>
            <person name="Otillar R."/>
            <person name="Lindquist E.A."/>
            <person name="Sun H."/>
            <person name="LaButti K.M."/>
            <person name="Schmutz J."/>
            <person name="Jabbour D."/>
            <person name="Luo H."/>
            <person name="Baker S.E."/>
            <person name="Pisabarro A.G."/>
            <person name="Walton J.D."/>
            <person name="Blanchette R.A."/>
            <person name="Henrissat B."/>
            <person name="Martin F."/>
            <person name="Cullen D."/>
            <person name="Hibbett D.S."/>
            <person name="Grigoriev I.V."/>
        </authorList>
    </citation>
    <scope>NUCLEOTIDE SEQUENCE [LARGE SCALE GENOMIC DNA]</scope>
    <source>
        <strain evidence="3">CBS 339.88</strain>
    </source>
</reference>
<dbReference type="AlphaFoldDB" id="A0A067TI89"/>
<protein>
    <submittedName>
        <fullName evidence="2">Uncharacterized protein</fullName>
    </submittedName>
</protein>
<dbReference type="EMBL" id="KL142374">
    <property type="protein sequence ID" value="KDR78698.1"/>
    <property type="molecule type" value="Genomic_DNA"/>
</dbReference>
<accession>A0A067TI89</accession>
<dbReference type="Proteomes" id="UP000027222">
    <property type="component" value="Unassembled WGS sequence"/>
</dbReference>
<sequence length="538" mass="59537">MATIVERPMSALSDMQPTSQLSRRDSIEIIDVDSFDHLEGSSSQPQRTRPTPRHRPLQRRPWSQPETISLIDSDDEEDFFPQILSSHNVDPNRSHRRLISPPPLRTATISSVIPPVPTLHPQYAAQTSLPMRLQPPAYPSPPVVPRNVPFNFEMSPGPPVRGTSIARRPEPRAAPVSHHLPPMGFGGALISSNREQAILRHSRSAAATSRRRNANRNNSTRQIGALDFAHLFDDELPPAIRTYLATDNYESRQRNNWGHGSRDKEEYYQSYTHPPQPEPGFTFDFAPEDEDVPRSRFFPPTSIDEPIILDDDDNERSPNPLAGSSSYSGARERSPAGRLDALLVCAKCLDPLILNAGLDPEEAQYRRVWGLRCGHLIDEKCLNELGQPQEEDQVIDRKGKGKAKAVQKHTYGDAVPELQSLAEAEPPNIRSRLRSRVANLFQTSSSSSADAEASSSSSAVPAALAELDAVVPPAKRRRVTNKKAKIQGEFEWPCPVANCGRVHVSVKIDGIWGPEKQKDFKGVKGLPAEARGAVAVFA</sequence>
<organism evidence="2 3">
    <name type="scientific">Galerina marginata (strain CBS 339.88)</name>
    <dbReference type="NCBI Taxonomy" id="685588"/>
    <lineage>
        <taxon>Eukaryota</taxon>
        <taxon>Fungi</taxon>
        <taxon>Dikarya</taxon>
        <taxon>Basidiomycota</taxon>
        <taxon>Agaricomycotina</taxon>
        <taxon>Agaricomycetes</taxon>
        <taxon>Agaricomycetidae</taxon>
        <taxon>Agaricales</taxon>
        <taxon>Agaricineae</taxon>
        <taxon>Strophariaceae</taxon>
        <taxon>Galerina</taxon>
    </lineage>
</organism>
<dbReference type="HOGENOM" id="CLU_016306_0_0_1"/>